<dbReference type="Proteomes" id="UP000007590">
    <property type="component" value="Chromosome"/>
</dbReference>
<protein>
    <submittedName>
        <fullName evidence="1">Uncharacterized protein</fullName>
    </submittedName>
</protein>
<organism evidence="1 2">
    <name type="scientific">Solitalea canadensis (strain ATCC 29591 / DSM 3403 / JCM 21819 / LMG 8368 / NBRC 15130 / NCIMB 12057 / USAM 9D)</name>
    <name type="common">Flexibacter canadensis</name>
    <dbReference type="NCBI Taxonomy" id="929556"/>
    <lineage>
        <taxon>Bacteria</taxon>
        <taxon>Pseudomonadati</taxon>
        <taxon>Bacteroidota</taxon>
        <taxon>Sphingobacteriia</taxon>
        <taxon>Sphingobacteriales</taxon>
        <taxon>Sphingobacteriaceae</taxon>
        <taxon>Solitalea</taxon>
    </lineage>
</organism>
<name>H8KWB5_SOLCM</name>
<dbReference type="STRING" id="929556.Solca_2884"/>
<evidence type="ECO:0000313" key="1">
    <source>
        <dbReference type="EMBL" id="AFD07907.1"/>
    </source>
</evidence>
<gene>
    <name evidence="1" type="ordered locus">Solca_2884</name>
</gene>
<evidence type="ECO:0000313" key="2">
    <source>
        <dbReference type="Proteomes" id="UP000007590"/>
    </source>
</evidence>
<accession>H8KWB5</accession>
<keyword evidence="2" id="KW-1185">Reference proteome</keyword>
<dbReference type="AlphaFoldDB" id="H8KWB5"/>
<dbReference type="KEGG" id="scn:Solca_2884"/>
<sequence length="37" mass="4059">MALSASIFAKVLSKIIFTSPPKNIKTGVLNIRKLNED</sequence>
<dbReference type="HOGENOM" id="CLU_3348735_0_0_10"/>
<reference evidence="1" key="1">
    <citation type="submission" date="2012-02" db="EMBL/GenBank/DDBJ databases">
        <title>The complete genome of Solitalea canadensis DSM 3403.</title>
        <authorList>
            <consortium name="US DOE Joint Genome Institute (JGI-PGF)"/>
            <person name="Lucas S."/>
            <person name="Copeland A."/>
            <person name="Lapidus A."/>
            <person name="Glavina del Rio T."/>
            <person name="Dalin E."/>
            <person name="Tice H."/>
            <person name="Bruce D."/>
            <person name="Goodwin L."/>
            <person name="Pitluck S."/>
            <person name="Peters L."/>
            <person name="Ovchinnikova G."/>
            <person name="Lu M."/>
            <person name="Kyrpides N."/>
            <person name="Mavromatis K."/>
            <person name="Ivanova N."/>
            <person name="Brettin T."/>
            <person name="Detter J.C."/>
            <person name="Han C."/>
            <person name="Larimer F."/>
            <person name="Land M."/>
            <person name="Hauser L."/>
            <person name="Markowitz V."/>
            <person name="Cheng J.-F."/>
            <person name="Hugenholtz P."/>
            <person name="Woyke T."/>
            <person name="Wu D."/>
            <person name="Spring S."/>
            <person name="Schroeder M."/>
            <person name="Kopitz M."/>
            <person name="Brambilla E."/>
            <person name="Klenk H.-P."/>
            <person name="Eisen J.A."/>
        </authorList>
    </citation>
    <scope>NUCLEOTIDE SEQUENCE</scope>
    <source>
        <strain evidence="1">DSM 3403</strain>
    </source>
</reference>
<proteinExistence type="predicted"/>
<dbReference type="EMBL" id="CP003349">
    <property type="protein sequence ID" value="AFD07907.1"/>
    <property type="molecule type" value="Genomic_DNA"/>
</dbReference>